<dbReference type="EMBL" id="LRBV02000004">
    <property type="status" value="NOT_ANNOTATED_CDS"/>
    <property type="molecule type" value="Genomic_DNA"/>
</dbReference>
<proteinExistence type="predicted"/>
<reference evidence="1 2" key="1">
    <citation type="journal article" date="2016" name="G3 (Bethesda)">
        <title>First Draft Assembly and Annotation of the Genome of a California Endemic Oak Quercus lobata Nee (Fagaceae).</title>
        <authorList>
            <person name="Sork V.L."/>
            <person name="Fitz-Gibbon S.T."/>
            <person name="Puiu D."/>
            <person name="Crepeau M."/>
            <person name="Gugger P.F."/>
            <person name="Sherman R."/>
            <person name="Stevens K."/>
            <person name="Langley C.H."/>
            <person name="Pellegrini M."/>
            <person name="Salzberg S.L."/>
        </authorList>
    </citation>
    <scope>NUCLEOTIDE SEQUENCE [LARGE SCALE GENOMIC DNA]</scope>
    <source>
        <strain evidence="1 2">cv. SW786</strain>
    </source>
</reference>
<keyword evidence="2" id="KW-1185">Reference proteome</keyword>
<dbReference type="Gene3D" id="3.80.10.10">
    <property type="entry name" value="Ribonuclease Inhibitor"/>
    <property type="match status" value="1"/>
</dbReference>
<dbReference type="EnsemblPlants" id="QL04p009946:mrna">
    <property type="protein sequence ID" value="QL04p009946:mrna:CDS:14"/>
    <property type="gene ID" value="QL04p009946"/>
</dbReference>
<dbReference type="Proteomes" id="UP000594261">
    <property type="component" value="Chromosome 4"/>
</dbReference>
<reference evidence="1" key="2">
    <citation type="submission" date="2021-01" db="UniProtKB">
        <authorList>
            <consortium name="EnsemblPlants"/>
        </authorList>
    </citation>
    <scope>IDENTIFICATION</scope>
</reference>
<evidence type="ECO:0008006" key="3">
    <source>
        <dbReference type="Google" id="ProtNLM"/>
    </source>
</evidence>
<dbReference type="OMA" id="HIPCVHI"/>
<evidence type="ECO:0000313" key="2">
    <source>
        <dbReference type="Proteomes" id="UP000594261"/>
    </source>
</evidence>
<dbReference type="InterPro" id="IPR032675">
    <property type="entry name" value="LRR_dom_sf"/>
</dbReference>
<dbReference type="Gramene" id="QL04p009946:mrna">
    <property type="protein sequence ID" value="QL04p009946:mrna:CDS:14"/>
    <property type="gene ID" value="QL04p009946"/>
</dbReference>
<dbReference type="InParanoid" id="A0A7N2LDI5"/>
<dbReference type="AlphaFoldDB" id="A0A7N2LDI5"/>
<organism evidence="1 2">
    <name type="scientific">Quercus lobata</name>
    <name type="common">Valley oak</name>
    <dbReference type="NCBI Taxonomy" id="97700"/>
    <lineage>
        <taxon>Eukaryota</taxon>
        <taxon>Viridiplantae</taxon>
        <taxon>Streptophyta</taxon>
        <taxon>Embryophyta</taxon>
        <taxon>Tracheophyta</taxon>
        <taxon>Spermatophyta</taxon>
        <taxon>Magnoliopsida</taxon>
        <taxon>eudicotyledons</taxon>
        <taxon>Gunneridae</taxon>
        <taxon>Pentapetalae</taxon>
        <taxon>rosids</taxon>
        <taxon>fabids</taxon>
        <taxon>Fagales</taxon>
        <taxon>Fagaceae</taxon>
        <taxon>Quercus</taxon>
    </lineage>
</organism>
<name>A0A7N2LDI5_QUELO</name>
<accession>A0A7N2LDI5</accession>
<dbReference type="SUPFAM" id="SSF52058">
    <property type="entry name" value="L domain-like"/>
    <property type="match status" value="1"/>
</dbReference>
<sequence>MDSFPEEEDGKAMLMLPTSLTILGFFNFPNLEFLSWKFFQNLSALEHISVRKCPKLASLSEKCFPPSLQRLDIYRCPVLKQNCEKDKGIMWSKIANIPSVEIDFVEQQK</sequence>
<protein>
    <recommendedName>
        <fullName evidence="3">CC-NBS-LRR protein</fullName>
    </recommendedName>
</protein>
<evidence type="ECO:0000313" key="1">
    <source>
        <dbReference type="EnsemblPlants" id="QL04p009946:mrna:CDS:14"/>
    </source>
</evidence>